<feature type="domain" description="DSBA-like thioredoxin" evidence="2">
    <location>
        <begin position="2"/>
        <end position="188"/>
    </location>
</feature>
<accession>A0ABZ2M9I1</accession>
<evidence type="ECO:0000256" key="1">
    <source>
        <dbReference type="PIRNR" id="PIRNR006386"/>
    </source>
</evidence>
<dbReference type="PANTHER" id="PTHR42943">
    <property type="entry name" value="GLUTATHIONE S-TRANSFERASE KAPPA"/>
    <property type="match status" value="1"/>
</dbReference>
<name>A0ABZ2M9I1_9BACT</name>
<dbReference type="InterPro" id="IPR044087">
    <property type="entry name" value="NahD-like"/>
</dbReference>
<dbReference type="EC" id="5.99.1.4" evidence="1"/>
<dbReference type="InterPro" id="IPR001853">
    <property type="entry name" value="DSBA-like_thioredoxin_dom"/>
</dbReference>
<evidence type="ECO:0000259" key="2">
    <source>
        <dbReference type="Pfam" id="PF01323"/>
    </source>
</evidence>
<dbReference type="GO" id="GO:0016853">
    <property type="term" value="F:isomerase activity"/>
    <property type="evidence" value="ECO:0007669"/>
    <property type="project" value="UniProtKB-KW"/>
</dbReference>
<sequence>MIDFWFELGSNYSYLSVMRIEELARRAGVAIRWQPFLLGPIFASFGWETSPFVLQKEKGAYVWKDMVRQCKKYGLAWKQPTVFPRRAVLPTRVALYAAEKPWIGAFCKAVMLKNFAADDDIDAEESVRAVLDALQLPAAEILREAQSAEQRSQLRAQTEKAKALGIFGAPMFFVKQEMYWGNDRLEDALASLGEA</sequence>
<dbReference type="Proteomes" id="UP001370348">
    <property type="component" value="Chromosome"/>
</dbReference>
<dbReference type="InterPro" id="IPR051924">
    <property type="entry name" value="GST_Kappa/NadH"/>
</dbReference>
<dbReference type="PIRSF" id="PIRSF006386">
    <property type="entry name" value="HCCAis_GSTk"/>
    <property type="match status" value="1"/>
</dbReference>
<comment type="catalytic activity">
    <reaction evidence="1">
        <text>2-hydroxychromene-2-carboxylate = (3E)-4-(2-hydroxyphenyl)-2-oxobut-3-enoate</text>
        <dbReference type="Rhea" id="RHEA:27401"/>
        <dbReference type="ChEBI" id="CHEBI:59350"/>
        <dbReference type="ChEBI" id="CHEBI:59353"/>
        <dbReference type="EC" id="5.99.1.4"/>
    </reaction>
</comment>
<dbReference type="SUPFAM" id="SSF52833">
    <property type="entry name" value="Thioredoxin-like"/>
    <property type="match status" value="1"/>
</dbReference>
<dbReference type="PANTHER" id="PTHR42943:SF2">
    <property type="entry name" value="GLUTATHIONE S-TRANSFERASE KAPPA 1"/>
    <property type="match status" value="1"/>
</dbReference>
<dbReference type="EMBL" id="CP089984">
    <property type="protein sequence ID" value="WXB19170.1"/>
    <property type="molecule type" value="Genomic_DNA"/>
</dbReference>
<protein>
    <recommendedName>
        <fullName evidence="1">2-hydroxychromene-2-carboxylate isomerase</fullName>
        <ecNumber evidence="1">5.99.1.4</ecNumber>
    </recommendedName>
</protein>
<evidence type="ECO:0000313" key="4">
    <source>
        <dbReference type="Proteomes" id="UP001370348"/>
    </source>
</evidence>
<dbReference type="Pfam" id="PF01323">
    <property type="entry name" value="DSBA"/>
    <property type="match status" value="1"/>
</dbReference>
<dbReference type="InterPro" id="IPR036249">
    <property type="entry name" value="Thioredoxin-like_sf"/>
</dbReference>
<reference evidence="3 4" key="1">
    <citation type="submission" date="2021-12" db="EMBL/GenBank/DDBJ databases">
        <title>Discovery of the Pendulisporaceae a myxobacterial family with distinct sporulation behavior and unique specialized metabolism.</title>
        <authorList>
            <person name="Garcia R."/>
            <person name="Popoff A."/>
            <person name="Bader C.D."/>
            <person name="Loehr J."/>
            <person name="Walesch S."/>
            <person name="Walt C."/>
            <person name="Boldt J."/>
            <person name="Bunk B."/>
            <person name="Haeckl F.J.F.P.J."/>
            <person name="Gunesch A.P."/>
            <person name="Birkelbach J."/>
            <person name="Nuebel U."/>
            <person name="Pietschmann T."/>
            <person name="Bach T."/>
            <person name="Mueller R."/>
        </authorList>
    </citation>
    <scope>NUCLEOTIDE SEQUENCE [LARGE SCALE GENOMIC DNA]</scope>
    <source>
        <strain evidence="3 4">MSr11954</strain>
    </source>
</reference>
<proteinExistence type="inferred from homology"/>
<keyword evidence="1 3" id="KW-0413">Isomerase</keyword>
<evidence type="ECO:0000313" key="3">
    <source>
        <dbReference type="EMBL" id="WXB19170.1"/>
    </source>
</evidence>
<dbReference type="RefSeq" id="WP_394828796.1">
    <property type="nucleotide sequence ID" value="NZ_CP089984.1"/>
</dbReference>
<keyword evidence="4" id="KW-1185">Reference proteome</keyword>
<gene>
    <name evidence="3" type="ORF">LZC94_18275</name>
</gene>
<dbReference type="InterPro" id="IPR014440">
    <property type="entry name" value="HCCAis_GSTk"/>
</dbReference>
<comment type="similarity">
    <text evidence="1">Belongs to the GST superfamily. NadH family.</text>
</comment>
<dbReference type="Gene3D" id="3.40.30.10">
    <property type="entry name" value="Glutaredoxin"/>
    <property type="match status" value="1"/>
</dbReference>
<dbReference type="CDD" id="cd03022">
    <property type="entry name" value="DsbA_HCCA_Iso"/>
    <property type="match status" value="1"/>
</dbReference>
<organism evidence="3 4">
    <name type="scientific">Pendulispora albinea</name>
    <dbReference type="NCBI Taxonomy" id="2741071"/>
    <lineage>
        <taxon>Bacteria</taxon>
        <taxon>Pseudomonadati</taxon>
        <taxon>Myxococcota</taxon>
        <taxon>Myxococcia</taxon>
        <taxon>Myxococcales</taxon>
        <taxon>Sorangiineae</taxon>
        <taxon>Pendulisporaceae</taxon>
        <taxon>Pendulispora</taxon>
    </lineage>
</organism>